<protein>
    <recommendedName>
        <fullName evidence="3">PhoP regulatory network protein YrbL</fullName>
    </recommendedName>
</protein>
<name>A0ABX2PSB6_9RHOB</name>
<accession>A0ABX2PSB6</accession>
<sequence length="220" mass="25067">MLFAVRLLQLSDQELLAGGGHRDVYACPDQPELLIKVTRPRKRPNRSLTKRLIRRLFPDSIYRNALKEIECEMKAALKSGVDIAQLPLARSFGVVQTDIGPGVVVERIDSGDGQLARHLSKLCQQGRLAPETLSELNSFVNKLFQLQVVGRDIHETNIVYGTRNQTRMFFLIDGYGERNLVPLRTLSRRLNDRSLNKQMQRIAERTGLSWDKANRAFRVT</sequence>
<dbReference type="InterPro" id="IPR019647">
    <property type="entry name" value="PhoP_reg_network_YrbL"/>
</dbReference>
<comment type="caution">
    <text evidence="1">The sequence shown here is derived from an EMBL/GenBank/DDBJ whole genome shotgun (WGS) entry which is preliminary data.</text>
</comment>
<evidence type="ECO:0008006" key="3">
    <source>
        <dbReference type="Google" id="ProtNLM"/>
    </source>
</evidence>
<dbReference type="Pfam" id="PF10707">
    <property type="entry name" value="YrbL-PhoP_reg"/>
    <property type="match status" value="1"/>
</dbReference>
<proteinExistence type="predicted"/>
<organism evidence="1 2">
    <name type="scientific">Ruegeria haliotis</name>
    <dbReference type="NCBI Taxonomy" id="2747601"/>
    <lineage>
        <taxon>Bacteria</taxon>
        <taxon>Pseudomonadati</taxon>
        <taxon>Pseudomonadota</taxon>
        <taxon>Alphaproteobacteria</taxon>
        <taxon>Rhodobacterales</taxon>
        <taxon>Roseobacteraceae</taxon>
        <taxon>Ruegeria</taxon>
    </lineage>
</organism>
<keyword evidence="2" id="KW-1185">Reference proteome</keyword>
<evidence type="ECO:0000313" key="2">
    <source>
        <dbReference type="Proteomes" id="UP000630805"/>
    </source>
</evidence>
<dbReference type="Proteomes" id="UP000630805">
    <property type="component" value="Unassembled WGS sequence"/>
</dbReference>
<dbReference type="RefSeq" id="WP_176864178.1">
    <property type="nucleotide sequence ID" value="NZ_JABXWT010000003.1"/>
</dbReference>
<gene>
    <name evidence="1" type="ORF">HW561_09840</name>
</gene>
<reference evidence="1 2" key="1">
    <citation type="submission" date="2020-06" db="EMBL/GenBank/DDBJ databases">
        <authorList>
            <person name="Cao W.R."/>
        </authorList>
    </citation>
    <scope>NUCLEOTIDE SEQUENCE [LARGE SCALE GENOMIC DNA]</scope>
    <source>
        <strain evidence="1 2">B1Z28</strain>
    </source>
</reference>
<dbReference type="EMBL" id="JABXWT010000003">
    <property type="protein sequence ID" value="NVO56087.1"/>
    <property type="molecule type" value="Genomic_DNA"/>
</dbReference>
<evidence type="ECO:0000313" key="1">
    <source>
        <dbReference type="EMBL" id="NVO56087.1"/>
    </source>
</evidence>